<evidence type="ECO:0000313" key="2">
    <source>
        <dbReference type="Proteomes" id="UP000324800"/>
    </source>
</evidence>
<dbReference type="EMBL" id="SNRW01034510">
    <property type="protein sequence ID" value="KAA6355509.1"/>
    <property type="molecule type" value="Genomic_DNA"/>
</dbReference>
<reference evidence="1 2" key="1">
    <citation type="submission" date="2019-03" db="EMBL/GenBank/DDBJ databases">
        <title>Single cell metagenomics reveals metabolic interactions within the superorganism composed of flagellate Streblomastix strix and complex community of Bacteroidetes bacteria on its surface.</title>
        <authorList>
            <person name="Treitli S.C."/>
            <person name="Kolisko M."/>
            <person name="Husnik F."/>
            <person name="Keeling P."/>
            <person name="Hampl V."/>
        </authorList>
    </citation>
    <scope>NUCLEOTIDE SEQUENCE [LARGE SCALE GENOMIC DNA]</scope>
    <source>
        <strain evidence="1">ST1C</strain>
    </source>
</reference>
<organism evidence="1 2">
    <name type="scientific">Streblomastix strix</name>
    <dbReference type="NCBI Taxonomy" id="222440"/>
    <lineage>
        <taxon>Eukaryota</taxon>
        <taxon>Metamonada</taxon>
        <taxon>Preaxostyla</taxon>
        <taxon>Oxymonadida</taxon>
        <taxon>Streblomastigidae</taxon>
        <taxon>Streblomastix</taxon>
    </lineage>
</organism>
<protein>
    <submittedName>
        <fullName evidence="1">Uncharacterized protein</fullName>
    </submittedName>
</protein>
<name>A0A5J4TBI8_9EUKA</name>
<gene>
    <name evidence="1" type="ORF">EZS28_048964</name>
</gene>
<sequence>MTEIQHVDSQARQLLTRDVSGAGKEFWQKVLNELELATEGSQLSPGMLRIMISSHPNNAQVLLGLIFERLGKGII</sequence>
<proteinExistence type="predicted"/>
<evidence type="ECO:0000313" key="1">
    <source>
        <dbReference type="EMBL" id="KAA6355509.1"/>
    </source>
</evidence>
<accession>A0A5J4TBI8</accession>
<comment type="caution">
    <text evidence="1">The sequence shown here is derived from an EMBL/GenBank/DDBJ whole genome shotgun (WGS) entry which is preliminary data.</text>
</comment>
<dbReference type="AlphaFoldDB" id="A0A5J4TBI8"/>
<dbReference type="Proteomes" id="UP000324800">
    <property type="component" value="Unassembled WGS sequence"/>
</dbReference>